<dbReference type="Proteomes" id="UP000215902">
    <property type="component" value="Unassembled WGS sequence"/>
</dbReference>
<dbReference type="AlphaFoldDB" id="A0A267DVP3"/>
<feature type="region of interest" description="Disordered" evidence="1">
    <location>
        <begin position="89"/>
        <end position="279"/>
    </location>
</feature>
<keyword evidence="2" id="KW-0472">Membrane</keyword>
<comment type="caution">
    <text evidence="4">The sequence shown here is derived from an EMBL/GenBank/DDBJ whole genome shotgun (WGS) entry which is preliminary data.</text>
</comment>
<feature type="transmembrane region" description="Helical" evidence="2">
    <location>
        <begin position="327"/>
        <end position="345"/>
    </location>
</feature>
<feature type="compositionally biased region" description="Basic and acidic residues" evidence="1">
    <location>
        <begin position="134"/>
        <end position="263"/>
    </location>
</feature>
<evidence type="ECO:0000256" key="2">
    <source>
        <dbReference type="SAM" id="Phobius"/>
    </source>
</evidence>
<gene>
    <name evidence="4" type="ORF">BOX15_Mlig012167g1</name>
</gene>
<accession>A0A267DVP3</accession>
<evidence type="ECO:0000256" key="1">
    <source>
        <dbReference type="SAM" id="MobiDB-lite"/>
    </source>
</evidence>
<evidence type="ECO:0000313" key="5">
    <source>
        <dbReference type="Proteomes" id="UP000215902"/>
    </source>
</evidence>
<feature type="chain" id="PRO_5012062934" evidence="3">
    <location>
        <begin position="30"/>
        <end position="407"/>
    </location>
</feature>
<sequence>MAYLSIWFRFSFLSISLMLLSTDHGHVLSRPVPSHDSFERTSEMMKTSGALQRTLDDSAISFDAQKKLSPIKKGKLSKVDGTESNKKVENVGMYVHDGTESGRKAANSDGIDTSKKTIDTGKFNGVETGTKSMDSSKSDRTKSSRKATDTGKSDETESGKKTAETGKSDGTEPGKKTTDTESRKSDGTESGRKAPKSDETQLGKKASDTLKTDRTELEKMTDTGKSDGTESGKKTADTGKSDGTESGKKTADTRKSDGTESGKKTAYTGKSDGTKSGKKAFDTVVSDNAKYGSYDFHQSVGPIPDSRKIGKSYKGDKPTDAAGSNKIIFIFIVTVFVFGGLYVIYHKKQKIIAYIVEGRQVGGPRSRSGSRRTSASSTGSGYKQVPTDEQVLLPDTKKPESVQNFIY</sequence>
<name>A0A267DVP3_9PLAT</name>
<evidence type="ECO:0000313" key="4">
    <source>
        <dbReference type="EMBL" id="PAA52734.1"/>
    </source>
</evidence>
<feature type="compositionally biased region" description="Basic and acidic residues" evidence="1">
    <location>
        <begin position="305"/>
        <end position="318"/>
    </location>
</feature>
<evidence type="ECO:0000256" key="3">
    <source>
        <dbReference type="SAM" id="SignalP"/>
    </source>
</evidence>
<dbReference type="STRING" id="282301.A0A267DVP3"/>
<dbReference type="EMBL" id="NIVC01003192">
    <property type="protein sequence ID" value="PAA52734.1"/>
    <property type="molecule type" value="Genomic_DNA"/>
</dbReference>
<feature type="region of interest" description="Disordered" evidence="1">
    <location>
        <begin position="295"/>
        <end position="318"/>
    </location>
</feature>
<keyword evidence="2" id="KW-1133">Transmembrane helix</keyword>
<reference evidence="4 5" key="1">
    <citation type="submission" date="2017-06" db="EMBL/GenBank/DDBJ databases">
        <title>A platform for efficient transgenesis in Macrostomum lignano, a flatworm model organism for stem cell research.</title>
        <authorList>
            <person name="Berezikov E."/>
        </authorList>
    </citation>
    <scope>NUCLEOTIDE SEQUENCE [LARGE SCALE GENOMIC DNA]</scope>
    <source>
        <strain evidence="4">DV1</strain>
        <tissue evidence="4">Whole organism</tissue>
    </source>
</reference>
<feature type="compositionally biased region" description="Low complexity" evidence="1">
    <location>
        <begin position="361"/>
        <end position="381"/>
    </location>
</feature>
<keyword evidence="2" id="KW-0812">Transmembrane</keyword>
<organism evidence="4 5">
    <name type="scientific">Macrostomum lignano</name>
    <dbReference type="NCBI Taxonomy" id="282301"/>
    <lineage>
        <taxon>Eukaryota</taxon>
        <taxon>Metazoa</taxon>
        <taxon>Spiralia</taxon>
        <taxon>Lophotrochozoa</taxon>
        <taxon>Platyhelminthes</taxon>
        <taxon>Rhabditophora</taxon>
        <taxon>Macrostomorpha</taxon>
        <taxon>Macrostomida</taxon>
        <taxon>Macrostomidae</taxon>
        <taxon>Macrostomum</taxon>
    </lineage>
</organism>
<feature type="signal peptide" evidence="3">
    <location>
        <begin position="1"/>
        <end position="29"/>
    </location>
</feature>
<keyword evidence="5" id="KW-1185">Reference proteome</keyword>
<keyword evidence="3" id="KW-0732">Signal</keyword>
<feature type="region of interest" description="Disordered" evidence="1">
    <location>
        <begin position="361"/>
        <end position="390"/>
    </location>
</feature>
<proteinExistence type="predicted"/>
<protein>
    <submittedName>
        <fullName evidence="4">Uncharacterized protein</fullName>
    </submittedName>
</protein>